<sequence>MEEKIITKFTVATGESIDNLMALGRELNEEQYSAFLKKDQLRQYVSNYFNEKYLIEEVNSLSNQWLIVYQNTKAIGYARLTSKGKHPLITTGKRTIRIAGFGILKEYTNELTLKSLFDKCLMVSKAYEMVWMNEHPSNTFLPFFKENGFRHLDENAVLDELPHSSVYLLKENVIQDTKK</sequence>
<gene>
    <name evidence="1" type="ORF">B0O44_10788</name>
</gene>
<accession>A0A318U9L2</accession>
<proteinExistence type="predicted"/>
<evidence type="ECO:0000313" key="1">
    <source>
        <dbReference type="EMBL" id="PYF71473.1"/>
    </source>
</evidence>
<evidence type="ECO:0008006" key="3">
    <source>
        <dbReference type="Google" id="ProtNLM"/>
    </source>
</evidence>
<dbReference type="Proteomes" id="UP000248198">
    <property type="component" value="Unassembled WGS sequence"/>
</dbReference>
<reference evidence="1 2" key="1">
    <citation type="submission" date="2018-06" db="EMBL/GenBank/DDBJ databases">
        <title>Genomic Encyclopedia of Archaeal and Bacterial Type Strains, Phase II (KMG-II): from individual species to whole genera.</title>
        <authorList>
            <person name="Goeker M."/>
        </authorList>
    </citation>
    <scope>NUCLEOTIDE SEQUENCE [LARGE SCALE GENOMIC DNA]</scope>
    <source>
        <strain evidence="1 2">DSM 27372</strain>
    </source>
</reference>
<organism evidence="1 2">
    <name type="scientific">Pedobacter nutrimenti</name>
    <dbReference type="NCBI Taxonomy" id="1241337"/>
    <lineage>
        <taxon>Bacteria</taxon>
        <taxon>Pseudomonadati</taxon>
        <taxon>Bacteroidota</taxon>
        <taxon>Sphingobacteriia</taxon>
        <taxon>Sphingobacteriales</taxon>
        <taxon>Sphingobacteriaceae</taxon>
        <taxon>Pedobacter</taxon>
    </lineage>
</organism>
<dbReference type="RefSeq" id="WP_110833622.1">
    <property type="nucleotide sequence ID" value="NZ_QKLU01000007.1"/>
</dbReference>
<evidence type="ECO:0000313" key="2">
    <source>
        <dbReference type="Proteomes" id="UP000248198"/>
    </source>
</evidence>
<comment type="caution">
    <text evidence="1">The sequence shown here is derived from an EMBL/GenBank/DDBJ whole genome shotgun (WGS) entry which is preliminary data.</text>
</comment>
<keyword evidence="2" id="KW-1185">Reference proteome</keyword>
<protein>
    <recommendedName>
        <fullName evidence="3">N-acetyltransferase domain-containing protein</fullName>
    </recommendedName>
</protein>
<dbReference type="EMBL" id="QKLU01000007">
    <property type="protein sequence ID" value="PYF71473.1"/>
    <property type="molecule type" value="Genomic_DNA"/>
</dbReference>
<dbReference type="OrthoDB" id="660843at2"/>
<dbReference type="AlphaFoldDB" id="A0A318U9L2"/>
<dbReference type="SUPFAM" id="SSF55729">
    <property type="entry name" value="Acyl-CoA N-acyltransferases (Nat)"/>
    <property type="match status" value="1"/>
</dbReference>
<dbReference type="InterPro" id="IPR016181">
    <property type="entry name" value="Acyl_CoA_acyltransferase"/>
</dbReference>
<name>A0A318U9L2_9SPHI</name>
<dbReference type="Gene3D" id="3.40.630.30">
    <property type="match status" value="1"/>
</dbReference>